<dbReference type="Pfam" id="PF03600">
    <property type="entry name" value="CitMHS"/>
    <property type="match status" value="1"/>
</dbReference>
<dbReference type="AlphaFoldDB" id="A0A6N2YK33"/>
<feature type="transmembrane region" description="Helical" evidence="6">
    <location>
        <begin position="336"/>
        <end position="358"/>
    </location>
</feature>
<dbReference type="InterPro" id="IPR004680">
    <property type="entry name" value="Cit_transptr-like_dom"/>
</dbReference>
<dbReference type="GO" id="GO:0005886">
    <property type="term" value="C:plasma membrane"/>
    <property type="evidence" value="ECO:0007669"/>
    <property type="project" value="TreeGrafter"/>
</dbReference>
<feature type="transmembrane region" description="Helical" evidence="6">
    <location>
        <begin position="417"/>
        <end position="440"/>
    </location>
</feature>
<evidence type="ECO:0000256" key="2">
    <source>
        <dbReference type="ARBA" id="ARBA00022448"/>
    </source>
</evidence>
<sequence>MSMVGIIGLLLAIAILIFGAYKGLGALPLTMIAALVAIVFNGIPLWEGFATHYMAGYTSAYMSYFLMFACSALYAKLMDESGCATAIGYKFIDWFGRKNIMLVTILIVSVLTYGGVSLFVVVYAVAPIMFLLFKEANLPRHLTMACLIVGSATYTMTTLPGTPQLTNVVPTEYLGTTMTAAPVLSIICTVAIFALCLLYCTWAKNRAVARGEVWSYPDNVDPALFEIKDRSLLPPAWKAFLPIVVLLLVIIVGGRFVSNSTMLATCAMLLGAVLTYVLNFPKFKGKDWKALLGDGLGGGISGIGGLAAVLAFGTVVQNSGAFQDIVDWVLNLDMNPYVRGVFATSVFSGITGSSSGGLRLMYQSLADTFISSGCNLEILHRLTSIAAGGLDTLPHSPGLFLMFSVLGLNHKNAYRHVFACSVAIPVIVVVVATAICVFAGI</sequence>
<name>A0A6N2YK33_FLAPL</name>
<evidence type="ECO:0000256" key="6">
    <source>
        <dbReference type="SAM" id="Phobius"/>
    </source>
</evidence>
<dbReference type="PANTHER" id="PTHR30354:SF7">
    <property type="entry name" value="BLL7963 PROTEIN"/>
    <property type="match status" value="1"/>
</dbReference>
<dbReference type="GO" id="GO:0015128">
    <property type="term" value="F:gluconate transmembrane transporter activity"/>
    <property type="evidence" value="ECO:0007669"/>
    <property type="project" value="InterPro"/>
</dbReference>
<dbReference type="EMBL" id="CACRUB010000013">
    <property type="protein sequence ID" value="VYT65970.1"/>
    <property type="molecule type" value="Genomic_DNA"/>
</dbReference>
<dbReference type="InterPro" id="IPR003474">
    <property type="entry name" value="Glcn_transporter"/>
</dbReference>
<protein>
    <submittedName>
        <fullName evidence="8">Citrate transporter</fullName>
    </submittedName>
</protein>
<gene>
    <name evidence="8" type="ORF">FPLFYP42_00187</name>
</gene>
<reference evidence="8" key="1">
    <citation type="submission" date="2019-11" db="EMBL/GenBank/DDBJ databases">
        <authorList>
            <person name="Feng L."/>
        </authorList>
    </citation>
    <scope>NUCLEOTIDE SEQUENCE</scope>
    <source>
        <strain evidence="8">FplautiiLFYP42</strain>
    </source>
</reference>
<evidence type="ECO:0000256" key="5">
    <source>
        <dbReference type="ARBA" id="ARBA00023136"/>
    </source>
</evidence>
<keyword evidence="3 6" id="KW-0812">Transmembrane</keyword>
<feature type="domain" description="Citrate transporter-like" evidence="7">
    <location>
        <begin position="20"/>
        <end position="352"/>
    </location>
</feature>
<comment type="subcellular location">
    <subcellularLocation>
        <location evidence="1">Membrane</location>
        <topology evidence="1">Multi-pass membrane protein</topology>
    </subcellularLocation>
</comment>
<keyword evidence="5 6" id="KW-0472">Membrane</keyword>
<organism evidence="8">
    <name type="scientific">Flavonifractor plautii</name>
    <name type="common">Fusobacterium plautii</name>
    <dbReference type="NCBI Taxonomy" id="292800"/>
    <lineage>
        <taxon>Bacteria</taxon>
        <taxon>Bacillati</taxon>
        <taxon>Bacillota</taxon>
        <taxon>Clostridia</taxon>
        <taxon>Eubacteriales</taxon>
        <taxon>Oscillospiraceae</taxon>
        <taxon>Flavonifractor</taxon>
    </lineage>
</organism>
<feature type="transmembrane region" description="Helical" evidence="6">
    <location>
        <begin position="236"/>
        <end position="256"/>
    </location>
</feature>
<feature type="transmembrane region" description="Helical" evidence="6">
    <location>
        <begin position="142"/>
        <end position="159"/>
    </location>
</feature>
<dbReference type="GeneID" id="63971342"/>
<feature type="transmembrane region" description="Helical" evidence="6">
    <location>
        <begin position="100"/>
        <end position="133"/>
    </location>
</feature>
<evidence type="ECO:0000259" key="7">
    <source>
        <dbReference type="Pfam" id="PF03600"/>
    </source>
</evidence>
<dbReference type="RefSeq" id="WP_174269971.1">
    <property type="nucleotide sequence ID" value="NZ_CANCWG010000024.1"/>
</dbReference>
<feature type="transmembrane region" description="Helical" evidence="6">
    <location>
        <begin position="179"/>
        <end position="200"/>
    </location>
</feature>
<evidence type="ECO:0000256" key="1">
    <source>
        <dbReference type="ARBA" id="ARBA00004141"/>
    </source>
</evidence>
<keyword evidence="2" id="KW-0813">Transport</keyword>
<feature type="transmembrane region" description="Helical" evidence="6">
    <location>
        <begin position="29"/>
        <end position="46"/>
    </location>
</feature>
<accession>A0A6N2YK33</accession>
<dbReference type="PANTHER" id="PTHR30354">
    <property type="entry name" value="GNT FAMILY GLUCONATE TRANSPORTER"/>
    <property type="match status" value="1"/>
</dbReference>
<evidence type="ECO:0000256" key="3">
    <source>
        <dbReference type="ARBA" id="ARBA00022692"/>
    </source>
</evidence>
<keyword evidence="4 6" id="KW-1133">Transmembrane helix</keyword>
<feature type="transmembrane region" description="Helical" evidence="6">
    <location>
        <begin position="53"/>
        <end position="75"/>
    </location>
</feature>
<feature type="transmembrane region" description="Helical" evidence="6">
    <location>
        <begin position="262"/>
        <end position="279"/>
    </location>
</feature>
<evidence type="ECO:0000256" key="4">
    <source>
        <dbReference type="ARBA" id="ARBA00022989"/>
    </source>
</evidence>
<feature type="transmembrane region" description="Helical" evidence="6">
    <location>
        <begin position="291"/>
        <end position="316"/>
    </location>
</feature>
<evidence type="ECO:0000313" key="8">
    <source>
        <dbReference type="EMBL" id="VYT65970.1"/>
    </source>
</evidence>
<proteinExistence type="predicted"/>